<keyword evidence="1" id="KW-0805">Transcription regulation</keyword>
<dbReference type="GO" id="GO:0043565">
    <property type="term" value="F:sequence-specific DNA binding"/>
    <property type="evidence" value="ECO:0007669"/>
    <property type="project" value="InterPro"/>
</dbReference>
<sequence length="271" mass="31850">MKIEKNDLIVVPERPLFLHQCGYEKCKPSHFFGPAIRPHYLIHFIKSGKGTYQVEGETYHLKKGEGFLIHPGIRTLYFADETEPWEYYWIGFDGYDAMNVLYGCGLSKNQLIIRNCDKSKLWEDLASLVDVFFAKRGNEFAYLGMLYQCFSYIYHPIDSPDKLSFESYLKKALDYIHNNYTYDIQITDIAKYLSIDRTYLYKLFMANKNISPQQYLITYRLKVAKKLLSDSDLPISEIAYSCGFKDASSFNKHFKKHVHTTPFLYRKKQSE</sequence>
<dbReference type="CDD" id="cd06986">
    <property type="entry name" value="cupin_MmsR-like_N"/>
    <property type="match status" value="1"/>
</dbReference>
<name>A0A7V7QKV4_9FIRM</name>
<dbReference type="RefSeq" id="WP_151145696.1">
    <property type="nucleotide sequence ID" value="NZ_WAGX01000005.1"/>
</dbReference>
<reference evidence="5 6" key="2">
    <citation type="submission" date="2020-02" db="EMBL/GenBank/DDBJ databases">
        <title>Candidatus Galacturonibacter soehngenii shows hetero-acetogenic catabolism of galacturonic acid but lacks a canonical carbon monoxide dehydrogenase/acetyl-CoA synthase complex.</title>
        <authorList>
            <person name="Diender M."/>
            <person name="Stouten G.R."/>
            <person name="Petersen J.F."/>
            <person name="Nielsen P.H."/>
            <person name="Dueholm M.S."/>
            <person name="Pronk J.T."/>
            <person name="Van Loosdrecht M.C.M."/>
        </authorList>
    </citation>
    <scope>NUCLEOTIDE SEQUENCE [LARGE SCALE GENOMIC DNA]</scope>
    <source>
        <strain evidence="5">GalUA</strain>
    </source>
</reference>
<dbReference type="Gene3D" id="1.10.10.60">
    <property type="entry name" value="Homeodomain-like"/>
    <property type="match status" value="2"/>
</dbReference>
<dbReference type="SUPFAM" id="SSF51215">
    <property type="entry name" value="Regulatory protein AraC"/>
    <property type="match status" value="1"/>
</dbReference>
<keyword evidence="3" id="KW-0804">Transcription</keyword>
<dbReference type="Pfam" id="PF02311">
    <property type="entry name" value="AraC_binding"/>
    <property type="match status" value="1"/>
</dbReference>
<proteinExistence type="predicted"/>
<evidence type="ECO:0000313" key="5">
    <source>
        <dbReference type="EMBL" id="KAB1438366.1"/>
    </source>
</evidence>
<dbReference type="Pfam" id="PF12833">
    <property type="entry name" value="HTH_18"/>
    <property type="match status" value="1"/>
</dbReference>
<dbReference type="PANTHER" id="PTHR43280:SF2">
    <property type="entry name" value="HTH-TYPE TRANSCRIPTIONAL REGULATOR EXSA"/>
    <property type="match status" value="1"/>
</dbReference>
<evidence type="ECO:0000259" key="4">
    <source>
        <dbReference type="PROSITE" id="PS01124"/>
    </source>
</evidence>
<dbReference type="Gene3D" id="2.60.120.280">
    <property type="entry name" value="Regulatory protein AraC"/>
    <property type="match status" value="1"/>
</dbReference>
<organism evidence="5 6">
    <name type="scientific">Candidatus Galacturonatibacter soehngenii</name>
    <dbReference type="NCBI Taxonomy" id="2307010"/>
    <lineage>
        <taxon>Bacteria</taxon>
        <taxon>Bacillati</taxon>
        <taxon>Bacillota</taxon>
        <taxon>Clostridia</taxon>
        <taxon>Lachnospirales</taxon>
        <taxon>Lachnospiraceae</taxon>
        <taxon>Candidatus Galacturonatibacter</taxon>
    </lineage>
</organism>
<dbReference type="PANTHER" id="PTHR43280">
    <property type="entry name" value="ARAC-FAMILY TRANSCRIPTIONAL REGULATOR"/>
    <property type="match status" value="1"/>
</dbReference>
<feature type="domain" description="HTH araC/xylS-type" evidence="4">
    <location>
        <begin position="170"/>
        <end position="268"/>
    </location>
</feature>
<dbReference type="EMBL" id="WAGX01000005">
    <property type="protein sequence ID" value="KAB1438366.1"/>
    <property type="molecule type" value="Genomic_DNA"/>
</dbReference>
<dbReference type="PRINTS" id="PR00032">
    <property type="entry name" value="HTHARAC"/>
</dbReference>
<keyword evidence="6" id="KW-1185">Reference proteome</keyword>
<gene>
    <name evidence="5" type="ORF">F7O84_12530</name>
</gene>
<evidence type="ECO:0000256" key="2">
    <source>
        <dbReference type="ARBA" id="ARBA00023125"/>
    </source>
</evidence>
<evidence type="ECO:0000313" key="6">
    <source>
        <dbReference type="Proteomes" id="UP000461768"/>
    </source>
</evidence>
<dbReference type="SMART" id="SM00342">
    <property type="entry name" value="HTH_ARAC"/>
    <property type="match status" value="1"/>
</dbReference>
<dbReference type="InterPro" id="IPR009057">
    <property type="entry name" value="Homeodomain-like_sf"/>
</dbReference>
<dbReference type="Proteomes" id="UP000461768">
    <property type="component" value="Unassembled WGS sequence"/>
</dbReference>
<dbReference type="SUPFAM" id="SSF46689">
    <property type="entry name" value="Homeodomain-like"/>
    <property type="match status" value="2"/>
</dbReference>
<accession>A0A7V7QKV4</accession>
<dbReference type="OrthoDB" id="9813413at2"/>
<dbReference type="InterPro" id="IPR018060">
    <property type="entry name" value="HTH_AraC"/>
</dbReference>
<protein>
    <submittedName>
        <fullName evidence="5">AraC family transcriptional regulator</fullName>
    </submittedName>
</protein>
<dbReference type="AlphaFoldDB" id="A0A7V7QKV4"/>
<reference evidence="5 6" key="1">
    <citation type="submission" date="2019-09" db="EMBL/GenBank/DDBJ databases">
        <authorList>
            <person name="Valk L.C."/>
        </authorList>
    </citation>
    <scope>NUCLEOTIDE SEQUENCE [LARGE SCALE GENOMIC DNA]</scope>
    <source>
        <strain evidence="5">GalUA</strain>
    </source>
</reference>
<dbReference type="InterPro" id="IPR003313">
    <property type="entry name" value="AraC-bd"/>
</dbReference>
<dbReference type="PROSITE" id="PS01124">
    <property type="entry name" value="HTH_ARAC_FAMILY_2"/>
    <property type="match status" value="1"/>
</dbReference>
<evidence type="ECO:0000256" key="3">
    <source>
        <dbReference type="ARBA" id="ARBA00023163"/>
    </source>
</evidence>
<dbReference type="InterPro" id="IPR037923">
    <property type="entry name" value="HTH-like"/>
</dbReference>
<keyword evidence="2" id="KW-0238">DNA-binding</keyword>
<evidence type="ECO:0000256" key="1">
    <source>
        <dbReference type="ARBA" id="ARBA00023015"/>
    </source>
</evidence>
<dbReference type="InterPro" id="IPR020449">
    <property type="entry name" value="Tscrpt_reg_AraC-type_HTH"/>
</dbReference>
<dbReference type="GO" id="GO:0003700">
    <property type="term" value="F:DNA-binding transcription factor activity"/>
    <property type="evidence" value="ECO:0007669"/>
    <property type="project" value="InterPro"/>
</dbReference>
<comment type="caution">
    <text evidence="5">The sequence shown here is derived from an EMBL/GenBank/DDBJ whole genome shotgun (WGS) entry which is preliminary data.</text>
</comment>